<sequence length="269" mass="29387">MEWKNFFRGLAIGASDIIPGVSGGTIALILGIYPRLIEAISLFFTHQWKRQLAFLLPLVVGIGIAIFSLSNLLKWLLATYPEPTFFFFTGLIAGTIPFLLKEADYKQQFQFHHYGLAIFAAVAIILTGIIRGEETSAVLTNLAVNDYIFLFIAGILASAAMILPGISGSFILVLLGFYETIIRAISTLHFPIIMTVAIGVVVGIVSMSKLLHRLLKTHRNAIYALMSGLLFGSLFVIFPGIPENLILLVMSILTFITGLSIAIILGKVE</sequence>
<feature type="transmembrane region" description="Helical" evidence="1">
    <location>
        <begin position="220"/>
        <end position="238"/>
    </location>
</feature>
<feature type="transmembrane region" description="Helical" evidence="1">
    <location>
        <begin position="112"/>
        <end position="130"/>
    </location>
</feature>
<protein>
    <submittedName>
        <fullName evidence="2">DUF368 domain-containing protein</fullName>
    </submittedName>
</protein>
<gene>
    <name evidence="2" type="ORF">ACFPTR_05435</name>
</gene>
<keyword evidence="3" id="KW-1185">Reference proteome</keyword>
<evidence type="ECO:0000256" key="1">
    <source>
        <dbReference type="SAM" id="Phobius"/>
    </source>
</evidence>
<dbReference type="Proteomes" id="UP001596143">
    <property type="component" value="Unassembled WGS sequence"/>
</dbReference>
<keyword evidence="1" id="KW-0472">Membrane</keyword>
<dbReference type="EMBL" id="JBHSPF010000019">
    <property type="protein sequence ID" value="MFC5628339.1"/>
    <property type="molecule type" value="Genomic_DNA"/>
</dbReference>
<feature type="transmembrane region" description="Helical" evidence="1">
    <location>
        <begin position="245"/>
        <end position="266"/>
    </location>
</feature>
<dbReference type="InterPro" id="IPR007163">
    <property type="entry name" value="VCA0040-like"/>
</dbReference>
<feature type="transmembrane region" description="Helical" evidence="1">
    <location>
        <begin position="54"/>
        <end position="77"/>
    </location>
</feature>
<dbReference type="PANTHER" id="PTHR37308:SF1">
    <property type="entry name" value="POLYPRENYL-PHOSPHATE TRANSPORTER"/>
    <property type="match status" value="1"/>
</dbReference>
<name>A0ABW0U6F3_9BACI</name>
<accession>A0ABW0U6F3</accession>
<organism evidence="2 3">
    <name type="scientific">Aliibacillus thermotolerans</name>
    <dbReference type="NCBI Taxonomy" id="1834418"/>
    <lineage>
        <taxon>Bacteria</taxon>
        <taxon>Bacillati</taxon>
        <taxon>Bacillota</taxon>
        <taxon>Bacilli</taxon>
        <taxon>Bacillales</taxon>
        <taxon>Bacillaceae</taxon>
        <taxon>Aliibacillus</taxon>
    </lineage>
</organism>
<dbReference type="RefSeq" id="WP_270897280.1">
    <property type="nucleotide sequence ID" value="NZ_JBHSPF010000019.1"/>
</dbReference>
<proteinExistence type="predicted"/>
<reference evidence="3" key="1">
    <citation type="journal article" date="2019" name="Int. J. Syst. Evol. Microbiol.">
        <title>The Global Catalogue of Microorganisms (GCM) 10K type strain sequencing project: providing services to taxonomists for standard genome sequencing and annotation.</title>
        <authorList>
            <consortium name="The Broad Institute Genomics Platform"/>
            <consortium name="The Broad Institute Genome Sequencing Center for Infectious Disease"/>
            <person name="Wu L."/>
            <person name="Ma J."/>
        </authorList>
    </citation>
    <scope>NUCLEOTIDE SEQUENCE [LARGE SCALE GENOMIC DNA]</scope>
    <source>
        <strain evidence="3">CGMCC 1.15790</strain>
    </source>
</reference>
<feature type="transmembrane region" description="Helical" evidence="1">
    <location>
        <begin position="83"/>
        <end position="100"/>
    </location>
</feature>
<dbReference type="PANTHER" id="PTHR37308">
    <property type="entry name" value="INTEGRAL MEMBRANE PROTEIN"/>
    <property type="match status" value="1"/>
</dbReference>
<evidence type="ECO:0000313" key="3">
    <source>
        <dbReference type="Proteomes" id="UP001596143"/>
    </source>
</evidence>
<keyword evidence="1" id="KW-0812">Transmembrane</keyword>
<keyword evidence="1" id="KW-1133">Transmembrane helix</keyword>
<dbReference type="Pfam" id="PF04018">
    <property type="entry name" value="VCA0040-like"/>
    <property type="match status" value="1"/>
</dbReference>
<feature type="transmembrane region" description="Helical" evidence="1">
    <location>
        <begin position="6"/>
        <end position="33"/>
    </location>
</feature>
<feature type="transmembrane region" description="Helical" evidence="1">
    <location>
        <begin position="190"/>
        <end position="208"/>
    </location>
</feature>
<evidence type="ECO:0000313" key="2">
    <source>
        <dbReference type="EMBL" id="MFC5628339.1"/>
    </source>
</evidence>
<comment type="caution">
    <text evidence="2">The sequence shown here is derived from an EMBL/GenBank/DDBJ whole genome shotgun (WGS) entry which is preliminary data.</text>
</comment>
<feature type="transmembrane region" description="Helical" evidence="1">
    <location>
        <begin position="150"/>
        <end position="178"/>
    </location>
</feature>